<gene>
    <name evidence="1" type="ORF">HPB49_005816</name>
</gene>
<protein>
    <submittedName>
        <fullName evidence="1">Uncharacterized protein</fullName>
    </submittedName>
</protein>
<keyword evidence="2" id="KW-1185">Reference proteome</keyword>
<evidence type="ECO:0000313" key="2">
    <source>
        <dbReference type="Proteomes" id="UP000821865"/>
    </source>
</evidence>
<name>A0ACB8DW80_DERSI</name>
<proteinExistence type="predicted"/>
<evidence type="ECO:0000313" key="1">
    <source>
        <dbReference type="EMBL" id="KAH7978538.1"/>
    </source>
</evidence>
<organism evidence="1 2">
    <name type="scientific">Dermacentor silvarum</name>
    <name type="common">Tick</name>
    <dbReference type="NCBI Taxonomy" id="543639"/>
    <lineage>
        <taxon>Eukaryota</taxon>
        <taxon>Metazoa</taxon>
        <taxon>Ecdysozoa</taxon>
        <taxon>Arthropoda</taxon>
        <taxon>Chelicerata</taxon>
        <taxon>Arachnida</taxon>
        <taxon>Acari</taxon>
        <taxon>Parasitiformes</taxon>
        <taxon>Ixodida</taxon>
        <taxon>Ixodoidea</taxon>
        <taxon>Ixodidae</taxon>
        <taxon>Rhipicephalinae</taxon>
        <taxon>Dermacentor</taxon>
    </lineage>
</organism>
<sequence length="210" mass="23580">MSSSIYHQADTCEHRSEGPWEGISGNRRLHYNGTLQTAAPYRDLAEAGDNRHQDNTALLRRHISRNPVARTQTSTSRHQETWTDAAGTSFRFNAALPIRINRELLPMVRQPDALQTEATSNGAPLAWPLTPSGTSASVEKVNSPKKRTTNQHGRTAANVRERRRMHKLNSAFDELRKVVPSVSDRKLSKYETLQIAQSYILALKDLLGDK</sequence>
<accession>A0ACB8DW80</accession>
<comment type="caution">
    <text evidence="1">The sequence shown here is derived from an EMBL/GenBank/DDBJ whole genome shotgun (WGS) entry which is preliminary data.</text>
</comment>
<reference evidence="1" key="1">
    <citation type="submission" date="2020-05" db="EMBL/GenBank/DDBJ databases">
        <title>Large-scale comparative analyses of tick genomes elucidate their genetic diversity and vector capacities.</title>
        <authorList>
            <person name="Jia N."/>
            <person name="Wang J."/>
            <person name="Shi W."/>
            <person name="Du L."/>
            <person name="Sun Y."/>
            <person name="Zhan W."/>
            <person name="Jiang J."/>
            <person name="Wang Q."/>
            <person name="Zhang B."/>
            <person name="Ji P."/>
            <person name="Sakyi L.B."/>
            <person name="Cui X."/>
            <person name="Yuan T."/>
            <person name="Jiang B."/>
            <person name="Yang W."/>
            <person name="Lam T.T.-Y."/>
            <person name="Chang Q."/>
            <person name="Ding S."/>
            <person name="Wang X."/>
            <person name="Zhu J."/>
            <person name="Ruan X."/>
            <person name="Zhao L."/>
            <person name="Wei J."/>
            <person name="Que T."/>
            <person name="Du C."/>
            <person name="Cheng J."/>
            <person name="Dai P."/>
            <person name="Han X."/>
            <person name="Huang E."/>
            <person name="Gao Y."/>
            <person name="Liu J."/>
            <person name="Shao H."/>
            <person name="Ye R."/>
            <person name="Li L."/>
            <person name="Wei W."/>
            <person name="Wang X."/>
            <person name="Wang C."/>
            <person name="Yang T."/>
            <person name="Huo Q."/>
            <person name="Li W."/>
            <person name="Guo W."/>
            <person name="Chen H."/>
            <person name="Zhou L."/>
            <person name="Ni X."/>
            <person name="Tian J."/>
            <person name="Zhou Y."/>
            <person name="Sheng Y."/>
            <person name="Liu T."/>
            <person name="Pan Y."/>
            <person name="Xia L."/>
            <person name="Li J."/>
            <person name="Zhao F."/>
            <person name="Cao W."/>
        </authorList>
    </citation>
    <scope>NUCLEOTIDE SEQUENCE</scope>
    <source>
        <strain evidence="1">Dsil-2018</strain>
    </source>
</reference>
<dbReference type="Proteomes" id="UP000821865">
    <property type="component" value="Chromosome 1"/>
</dbReference>
<dbReference type="EMBL" id="CM023470">
    <property type="protein sequence ID" value="KAH7978538.1"/>
    <property type="molecule type" value="Genomic_DNA"/>
</dbReference>